<evidence type="ECO:0000313" key="13">
    <source>
        <dbReference type="EMBL" id="PTQ34546.1"/>
    </source>
</evidence>
<dbReference type="Gene3D" id="3.30.200.20">
    <property type="entry name" value="Phosphorylase Kinase, domain 1"/>
    <property type="match status" value="1"/>
</dbReference>
<feature type="compositionally biased region" description="Basic and acidic residues" evidence="11">
    <location>
        <begin position="463"/>
        <end position="480"/>
    </location>
</feature>
<feature type="compositionally biased region" description="Basic and acidic residues" evidence="11">
    <location>
        <begin position="756"/>
        <end position="792"/>
    </location>
</feature>
<evidence type="ECO:0000256" key="6">
    <source>
        <dbReference type="ARBA" id="ARBA00022777"/>
    </source>
</evidence>
<evidence type="ECO:0000259" key="12">
    <source>
        <dbReference type="PROSITE" id="PS50011"/>
    </source>
</evidence>
<feature type="domain" description="Protein kinase" evidence="12">
    <location>
        <begin position="876"/>
        <end position="1132"/>
    </location>
</feature>
<keyword evidence="5 10" id="KW-0547">Nucleotide-binding</keyword>
<dbReference type="GO" id="GO:0005524">
    <property type="term" value="F:ATP binding"/>
    <property type="evidence" value="ECO:0007669"/>
    <property type="project" value="UniProtKB-UniRule"/>
</dbReference>
<sequence>MKNLLRKLHIGGNHDDQVDAGRIIEGRSYEGSGGSNAGPRGSLTGAASAPAASSSPTSANTVSAPPEHKPSGLTTFLNAVGSAVGRVGQSNSSNNNQVTTGGQVRQRLENSGGSGGDADLQTSKVSSKKRTPSLGGGDSNQVDLNSLQILQSEEEYQVQIAMALSVSNSYISPSVANEAEKAQIEVAKRISLGLSPSSGNSQADIVSYRYWACNMVDYDEIVPDGFYDVNGVLSESHLSERMPSLKDLTRMPISETSKIEAVLVNRELDPDLVSLEERVSNLSANHESGEAGLPKTELAQKIALIVVEQMGGPVGSDTEMLTRWRKASWDVKNSMQNVVLTLGCLSIGLTRHRALLFKVLADRVRLPCQLVKGRHYPGVEEEGAVNIVRVDDNREYIIDLMGAPGALIPPDKPQIAQTGNTSELGSSTDVSPKSAKTEQSYASIGGSSCGSPSGSMHSTRSTPESRDVNKDKEMNYKKGTGETQESKSNNVKLDGRHHSEPGELAGLSARPSRLHARSPSWTEGMLDKRQMAGGRPLKDVSQIMLGVAKEHPQLAQKLHDVLLESGVAPPPDLLAEISPKQLQASVMEEKKVVMESQLALPALPVKKKGPAVRGRPPAGVHKSSQQVVDEGSNSKDRLQRLNSVEGLGERRPLGGSQTNLPSTPAIVPLVVIPPVAQEGYLQQDMMRHVPVAAAAAATAAVVATTMVAAAGKVDGSDGNLEVPMAAAATATAAVVAATSAAAGRRVDSNEASPHNSNEREREREREREKEKDGSGRRRTHFDDSERVERAERGSGGGRRRHSGDKRSDETDASSPGNSDGRGGSDGRANSSFGDGLDGEVSVEEERNADGLSGPQQKRIDSVLKDVAEWEIPWEDIIIGERIGLGSYGEVYRGDWHGSEVAVKKFLDQDLSGDALEEFRLEVRIMRRLRHPNVVLFMGAVTRPPHLSIVTEFLPRGSLYRLIHRPNNQLDERRRLRMALDVAKGMNYLHSSSPLIVHRDLKSPNLLVDKNWVVKVCDFGLSRMKHNTFLSSKSTAGTPEWMAPEMLRNEPSNEKCDVYSFGVILWELATLRQPWAGMNPMQVVGAVGFQHRRLDIPPDMDPQLAGIIRECWQNDPNMRPSFAQLMAALRPLQRPLPAATLAAQQENQRQVQAQNATIQPAQQPQVTPQQQQSESQQPKAS</sequence>
<keyword evidence="3" id="KW-0723">Serine/threonine-protein kinase</keyword>
<dbReference type="InterPro" id="IPR055164">
    <property type="entry name" value="EDR1/CTR1/ARMC3-like_pept-like"/>
</dbReference>
<dbReference type="FunFam" id="3.30.200.20:FF:000060">
    <property type="entry name" value="Serine/threonine-protein kinase isoform 1"/>
    <property type="match status" value="1"/>
</dbReference>
<reference evidence="13" key="2">
    <citation type="submission" date="2017-12" db="EMBL/GenBank/DDBJ databases">
        <title>WGS assembly of Marchantia polymorpha.</title>
        <authorList>
            <person name="Bowman J.L."/>
            <person name="Kohchi T."/>
            <person name="Yamato K.T."/>
            <person name="Jenkins J."/>
            <person name="Shu S."/>
            <person name="Ishizaki K."/>
            <person name="Yamaoka S."/>
            <person name="Nishihama R."/>
            <person name="Nakamura Y."/>
            <person name="Berger F."/>
            <person name="Adam C."/>
            <person name="Aki S.S."/>
            <person name="Althoff F."/>
            <person name="Araki T."/>
            <person name="Arteaga-Vazquez M.A."/>
            <person name="Balasubrmanian S."/>
            <person name="Bauer D."/>
            <person name="Boehm C.R."/>
            <person name="Briginshaw L."/>
            <person name="Caballero-Perez J."/>
            <person name="Catarino B."/>
            <person name="Chen F."/>
            <person name="Chiyoda S."/>
            <person name="Chovatia M."/>
            <person name="Davies K.M."/>
            <person name="Delmans M."/>
            <person name="Demura T."/>
            <person name="Dierschke T."/>
            <person name="Dolan L."/>
            <person name="Dorantes-Acosta A.E."/>
            <person name="Eklund D.M."/>
            <person name="Florent S.N."/>
            <person name="Flores-Sandoval E."/>
            <person name="Fujiyama A."/>
            <person name="Fukuzawa H."/>
            <person name="Galik B."/>
            <person name="Grimanelli D."/>
            <person name="Grimwood J."/>
            <person name="Grossniklaus U."/>
            <person name="Hamada T."/>
            <person name="Haseloff J."/>
            <person name="Hetherington A.J."/>
            <person name="Higo A."/>
            <person name="Hirakawa Y."/>
            <person name="Hundley H.N."/>
            <person name="Ikeda Y."/>
            <person name="Inoue K."/>
            <person name="Inoue S."/>
            <person name="Ishida S."/>
            <person name="Jia Q."/>
            <person name="Kakita M."/>
            <person name="Kanazawa T."/>
            <person name="Kawai Y."/>
            <person name="Kawashima T."/>
            <person name="Kennedy M."/>
            <person name="Kinose K."/>
            <person name="Kinoshita T."/>
            <person name="Kohara Y."/>
            <person name="Koide E."/>
            <person name="Komatsu K."/>
            <person name="Kopischke S."/>
            <person name="Kubo M."/>
            <person name="Kyozuka J."/>
            <person name="Lagercrantz U."/>
            <person name="Lin S.S."/>
            <person name="Lindquist E."/>
            <person name="Lipzen A.M."/>
            <person name="Lu C."/>
            <person name="Luna E.D."/>
            <person name="Martienssen R.A."/>
            <person name="Minamino N."/>
            <person name="Mizutani M."/>
            <person name="Mizutani M."/>
            <person name="Mochizuki N."/>
            <person name="Monte I."/>
            <person name="Mosher R."/>
            <person name="Nagasaki H."/>
            <person name="Nakagami H."/>
            <person name="Naramoto S."/>
            <person name="Nishitani K."/>
            <person name="Ohtani M."/>
            <person name="Okamoto T."/>
            <person name="Okumura M."/>
            <person name="Phillips J."/>
            <person name="Pollak B."/>
            <person name="Reinders A."/>
            <person name="Roevekamp M."/>
            <person name="Sano R."/>
            <person name="Sawa S."/>
            <person name="Schmid M.W."/>
            <person name="Shirakawa M."/>
            <person name="Solano R."/>
            <person name="Spunde A."/>
            <person name="Suetsugu N."/>
            <person name="Sugano S."/>
            <person name="Sugiyama A."/>
            <person name="Sun R."/>
            <person name="Suzuki Y."/>
            <person name="Takenaka M."/>
            <person name="Takezawa D."/>
            <person name="Tomogane H."/>
            <person name="Tsuzuki M."/>
            <person name="Ueda T."/>
            <person name="Umeda M."/>
            <person name="Ward J.M."/>
            <person name="Watanabe Y."/>
            <person name="Yazaki K."/>
            <person name="Yokoyama R."/>
            <person name="Yoshitake Y."/>
            <person name="Yotsui I."/>
            <person name="Zachgo S."/>
            <person name="Schmutz J."/>
        </authorList>
    </citation>
    <scope>NUCLEOTIDE SEQUENCE [LARGE SCALE GENOMIC DNA]</scope>
    <source>
        <strain evidence="13">Tak-1</strain>
    </source>
</reference>
<dbReference type="FunFam" id="1.10.510.10:FF:000193">
    <property type="entry name" value="Serine/threonine-protein kinase CTR1"/>
    <property type="match status" value="1"/>
</dbReference>
<feature type="compositionally biased region" description="Low complexity" evidence="11">
    <location>
        <begin position="443"/>
        <end position="458"/>
    </location>
</feature>
<dbReference type="EC" id="2.7.11.1" evidence="2"/>
<dbReference type="PROSITE" id="PS00108">
    <property type="entry name" value="PROTEIN_KINASE_ST"/>
    <property type="match status" value="1"/>
</dbReference>
<evidence type="ECO:0000256" key="4">
    <source>
        <dbReference type="ARBA" id="ARBA00022679"/>
    </source>
</evidence>
<dbReference type="Pfam" id="PF14381">
    <property type="entry name" value="EDR1_CTR1_ARMC3_pept"/>
    <property type="match status" value="1"/>
</dbReference>
<dbReference type="PANTHER" id="PTHR44329:SF146">
    <property type="entry name" value="SERINE_THREONINE-PROTEIN KINASE SIS8-RELATED"/>
    <property type="match status" value="1"/>
</dbReference>
<proteinExistence type="inferred from homology"/>
<dbReference type="GO" id="GO:0007165">
    <property type="term" value="P:signal transduction"/>
    <property type="evidence" value="ECO:0000318"/>
    <property type="project" value="GO_Central"/>
</dbReference>
<dbReference type="PROSITE" id="PS00107">
    <property type="entry name" value="PROTEIN_KINASE_ATP"/>
    <property type="match status" value="1"/>
</dbReference>
<dbReference type="EMBL" id="KZ772751">
    <property type="protein sequence ID" value="PTQ34546.1"/>
    <property type="molecule type" value="Genomic_DNA"/>
</dbReference>
<dbReference type="Gramene" id="Mp8g15630.1">
    <property type="protein sequence ID" value="Mp8g15630.1.cds"/>
    <property type="gene ID" value="Mp8g15630"/>
</dbReference>
<dbReference type="EMBL" id="KZ772751">
    <property type="protein sequence ID" value="PTQ34547.1"/>
    <property type="molecule type" value="Genomic_DNA"/>
</dbReference>
<keyword evidence="6" id="KW-0418">Kinase</keyword>
<feature type="compositionally biased region" description="Polar residues" evidence="11">
    <location>
        <begin position="481"/>
        <end position="491"/>
    </location>
</feature>
<comment type="catalytic activity">
    <reaction evidence="8">
        <text>L-threonyl-[protein] + ATP = O-phospho-L-threonyl-[protein] + ADP + H(+)</text>
        <dbReference type="Rhea" id="RHEA:46608"/>
        <dbReference type="Rhea" id="RHEA-COMP:11060"/>
        <dbReference type="Rhea" id="RHEA-COMP:11605"/>
        <dbReference type="ChEBI" id="CHEBI:15378"/>
        <dbReference type="ChEBI" id="CHEBI:30013"/>
        <dbReference type="ChEBI" id="CHEBI:30616"/>
        <dbReference type="ChEBI" id="CHEBI:61977"/>
        <dbReference type="ChEBI" id="CHEBI:456216"/>
        <dbReference type="EC" id="2.7.11.1"/>
    </reaction>
</comment>
<evidence type="ECO:0000256" key="5">
    <source>
        <dbReference type="ARBA" id="ARBA00022741"/>
    </source>
</evidence>
<dbReference type="OMA" id="RAMISEQ"/>
<dbReference type="InterPro" id="IPR017441">
    <property type="entry name" value="Protein_kinase_ATP_BS"/>
</dbReference>
<comment type="similarity">
    <text evidence="1">Belongs to the protein kinase superfamily. TKL Ser/Thr protein kinase family. RAF subfamily.</text>
</comment>
<dbReference type="InterPro" id="IPR051681">
    <property type="entry name" value="Ser/Thr_Kinases-Pseudokinases"/>
</dbReference>
<protein>
    <recommendedName>
        <fullName evidence="2">non-specific serine/threonine protein kinase</fullName>
        <ecNumber evidence="2">2.7.11.1</ecNumber>
    </recommendedName>
</protein>
<feature type="region of interest" description="Disordered" evidence="11">
    <location>
        <begin position="407"/>
        <end position="519"/>
    </location>
</feature>
<dbReference type="Proteomes" id="UP000244005">
    <property type="component" value="Unassembled WGS sequence"/>
</dbReference>
<evidence type="ECO:0000256" key="9">
    <source>
        <dbReference type="ARBA" id="ARBA00048679"/>
    </source>
</evidence>
<evidence type="ECO:0000313" key="14">
    <source>
        <dbReference type="Proteomes" id="UP000244005"/>
    </source>
</evidence>
<dbReference type="SMART" id="SM00220">
    <property type="entry name" value="S_TKc"/>
    <property type="match status" value="1"/>
</dbReference>
<reference evidence="14" key="1">
    <citation type="journal article" date="2017" name="Cell">
        <title>Insights into land plant evolution garnered from the Marchantia polymorpha genome.</title>
        <authorList>
            <person name="Bowman J.L."/>
            <person name="Kohchi T."/>
            <person name="Yamato K.T."/>
            <person name="Jenkins J."/>
            <person name="Shu S."/>
            <person name="Ishizaki K."/>
            <person name="Yamaoka S."/>
            <person name="Nishihama R."/>
            <person name="Nakamura Y."/>
            <person name="Berger F."/>
            <person name="Adam C."/>
            <person name="Aki S.S."/>
            <person name="Althoff F."/>
            <person name="Araki T."/>
            <person name="Arteaga-Vazquez M.A."/>
            <person name="Balasubrmanian S."/>
            <person name="Barry K."/>
            <person name="Bauer D."/>
            <person name="Boehm C.R."/>
            <person name="Briginshaw L."/>
            <person name="Caballero-Perez J."/>
            <person name="Catarino B."/>
            <person name="Chen F."/>
            <person name="Chiyoda S."/>
            <person name="Chovatia M."/>
            <person name="Davies K.M."/>
            <person name="Delmans M."/>
            <person name="Demura T."/>
            <person name="Dierschke T."/>
            <person name="Dolan L."/>
            <person name="Dorantes-Acosta A.E."/>
            <person name="Eklund D.M."/>
            <person name="Florent S.N."/>
            <person name="Flores-Sandoval E."/>
            <person name="Fujiyama A."/>
            <person name="Fukuzawa H."/>
            <person name="Galik B."/>
            <person name="Grimanelli D."/>
            <person name="Grimwood J."/>
            <person name="Grossniklaus U."/>
            <person name="Hamada T."/>
            <person name="Haseloff J."/>
            <person name="Hetherington A.J."/>
            <person name="Higo A."/>
            <person name="Hirakawa Y."/>
            <person name="Hundley H.N."/>
            <person name="Ikeda Y."/>
            <person name="Inoue K."/>
            <person name="Inoue S.I."/>
            <person name="Ishida S."/>
            <person name="Jia Q."/>
            <person name="Kakita M."/>
            <person name="Kanazawa T."/>
            <person name="Kawai Y."/>
            <person name="Kawashima T."/>
            <person name="Kennedy M."/>
            <person name="Kinose K."/>
            <person name="Kinoshita T."/>
            <person name="Kohara Y."/>
            <person name="Koide E."/>
            <person name="Komatsu K."/>
            <person name="Kopischke S."/>
            <person name="Kubo M."/>
            <person name="Kyozuka J."/>
            <person name="Lagercrantz U."/>
            <person name="Lin S.S."/>
            <person name="Lindquist E."/>
            <person name="Lipzen A.M."/>
            <person name="Lu C.W."/>
            <person name="De Luna E."/>
            <person name="Martienssen R.A."/>
            <person name="Minamino N."/>
            <person name="Mizutani M."/>
            <person name="Mizutani M."/>
            <person name="Mochizuki N."/>
            <person name="Monte I."/>
            <person name="Mosher R."/>
            <person name="Nagasaki H."/>
            <person name="Nakagami H."/>
            <person name="Naramoto S."/>
            <person name="Nishitani K."/>
            <person name="Ohtani M."/>
            <person name="Okamoto T."/>
            <person name="Okumura M."/>
            <person name="Phillips J."/>
            <person name="Pollak B."/>
            <person name="Reinders A."/>
            <person name="Rovekamp M."/>
            <person name="Sano R."/>
            <person name="Sawa S."/>
            <person name="Schmid M.W."/>
            <person name="Shirakawa M."/>
            <person name="Solano R."/>
            <person name="Spunde A."/>
            <person name="Suetsugu N."/>
            <person name="Sugano S."/>
            <person name="Sugiyama A."/>
            <person name="Sun R."/>
            <person name="Suzuki Y."/>
            <person name="Takenaka M."/>
            <person name="Takezawa D."/>
            <person name="Tomogane H."/>
            <person name="Tsuzuki M."/>
            <person name="Ueda T."/>
            <person name="Umeda M."/>
            <person name="Ward J.M."/>
            <person name="Watanabe Y."/>
            <person name="Yazaki K."/>
            <person name="Yokoyama R."/>
            <person name="Yoshitake Y."/>
            <person name="Yotsui I."/>
            <person name="Zachgo S."/>
            <person name="Schmutz J."/>
        </authorList>
    </citation>
    <scope>NUCLEOTIDE SEQUENCE [LARGE SCALE GENOMIC DNA]</scope>
    <source>
        <strain evidence="14">Tak-1</strain>
    </source>
</reference>
<feature type="region of interest" description="Disordered" evidence="11">
    <location>
        <begin position="1141"/>
        <end position="1180"/>
    </location>
</feature>
<feature type="region of interest" description="Disordered" evidence="11">
    <location>
        <begin position="742"/>
        <end position="855"/>
    </location>
</feature>
<dbReference type="Pfam" id="PF07714">
    <property type="entry name" value="PK_Tyr_Ser-Thr"/>
    <property type="match status" value="1"/>
</dbReference>
<dbReference type="Gene3D" id="1.10.510.10">
    <property type="entry name" value="Transferase(Phosphotransferase) domain 1"/>
    <property type="match status" value="1"/>
</dbReference>
<dbReference type="InterPro" id="IPR001245">
    <property type="entry name" value="Ser-Thr/Tyr_kinase_cat_dom"/>
</dbReference>
<dbReference type="CDD" id="cd13999">
    <property type="entry name" value="STKc_MAP3K-like"/>
    <property type="match status" value="1"/>
</dbReference>
<dbReference type="PRINTS" id="PR00109">
    <property type="entry name" value="TYRKINASE"/>
</dbReference>
<dbReference type="GO" id="GO:0010182">
    <property type="term" value="P:sugar mediated signaling pathway"/>
    <property type="evidence" value="ECO:0007669"/>
    <property type="project" value="UniProtKB-ARBA"/>
</dbReference>
<feature type="compositionally biased region" description="Polar residues" evidence="11">
    <location>
        <begin position="415"/>
        <end position="431"/>
    </location>
</feature>
<evidence type="ECO:0000256" key="10">
    <source>
        <dbReference type="PROSITE-ProRule" id="PRU10141"/>
    </source>
</evidence>
<evidence type="ECO:0000256" key="11">
    <source>
        <dbReference type="SAM" id="MobiDB-lite"/>
    </source>
</evidence>
<dbReference type="InterPro" id="IPR008271">
    <property type="entry name" value="Ser/Thr_kinase_AS"/>
</dbReference>
<dbReference type="PANTHER" id="PTHR44329">
    <property type="entry name" value="SERINE/THREONINE-PROTEIN KINASE TNNI3K-RELATED"/>
    <property type="match status" value="1"/>
</dbReference>
<dbReference type="GO" id="GO:0006950">
    <property type="term" value="P:response to stress"/>
    <property type="evidence" value="ECO:0007669"/>
    <property type="project" value="UniProtKB-ARBA"/>
</dbReference>
<evidence type="ECO:0000256" key="7">
    <source>
        <dbReference type="ARBA" id="ARBA00022840"/>
    </source>
</evidence>
<organism evidence="13 14">
    <name type="scientific">Marchantia polymorpha</name>
    <name type="common">Common liverwort</name>
    <name type="synonym">Marchantia aquatica</name>
    <dbReference type="NCBI Taxonomy" id="3197"/>
    <lineage>
        <taxon>Eukaryota</taxon>
        <taxon>Viridiplantae</taxon>
        <taxon>Streptophyta</taxon>
        <taxon>Embryophyta</taxon>
        <taxon>Marchantiophyta</taxon>
        <taxon>Marchantiopsida</taxon>
        <taxon>Marchantiidae</taxon>
        <taxon>Marchantiales</taxon>
        <taxon>Marchantiaceae</taxon>
        <taxon>Marchantia</taxon>
    </lineage>
</organism>
<feature type="region of interest" description="Disordered" evidence="11">
    <location>
        <begin position="26"/>
        <end position="142"/>
    </location>
</feature>
<evidence type="ECO:0000256" key="1">
    <source>
        <dbReference type="ARBA" id="ARBA00010507"/>
    </source>
</evidence>
<gene>
    <name evidence="13" type="ORF">MARPO_0079s0050</name>
</gene>
<accession>A0A2R6WL05</accession>
<dbReference type="SUPFAM" id="SSF56112">
    <property type="entry name" value="Protein kinase-like (PK-like)"/>
    <property type="match status" value="1"/>
</dbReference>
<dbReference type="PROSITE" id="PS50011">
    <property type="entry name" value="PROTEIN_KINASE_DOM"/>
    <property type="match status" value="1"/>
</dbReference>
<comment type="catalytic activity">
    <reaction evidence="9">
        <text>L-seryl-[protein] + ATP = O-phospho-L-seryl-[protein] + ADP + H(+)</text>
        <dbReference type="Rhea" id="RHEA:17989"/>
        <dbReference type="Rhea" id="RHEA-COMP:9863"/>
        <dbReference type="Rhea" id="RHEA-COMP:11604"/>
        <dbReference type="ChEBI" id="CHEBI:15378"/>
        <dbReference type="ChEBI" id="CHEBI:29999"/>
        <dbReference type="ChEBI" id="CHEBI:30616"/>
        <dbReference type="ChEBI" id="CHEBI:83421"/>
        <dbReference type="ChEBI" id="CHEBI:456216"/>
        <dbReference type="EC" id="2.7.11.1"/>
    </reaction>
</comment>
<feature type="compositionally biased region" description="Low complexity" evidence="11">
    <location>
        <begin position="42"/>
        <end position="65"/>
    </location>
</feature>
<dbReference type="GO" id="GO:0004674">
    <property type="term" value="F:protein serine/threonine kinase activity"/>
    <property type="evidence" value="ECO:0000318"/>
    <property type="project" value="GO_Central"/>
</dbReference>
<keyword evidence="4" id="KW-0808">Transferase</keyword>
<dbReference type="InterPro" id="IPR000719">
    <property type="entry name" value="Prot_kinase_dom"/>
</dbReference>
<keyword evidence="14" id="KW-1185">Reference proteome</keyword>
<dbReference type="InterPro" id="IPR011009">
    <property type="entry name" value="Kinase-like_dom_sf"/>
</dbReference>
<keyword evidence="7 10" id="KW-0067">ATP-binding</keyword>
<evidence type="ECO:0000256" key="8">
    <source>
        <dbReference type="ARBA" id="ARBA00047899"/>
    </source>
</evidence>
<dbReference type="OrthoDB" id="7537227at2759"/>
<name>A0A2R6WL05_MARPO</name>
<evidence type="ECO:0000256" key="2">
    <source>
        <dbReference type="ARBA" id="ARBA00012513"/>
    </source>
</evidence>
<evidence type="ECO:0000256" key="3">
    <source>
        <dbReference type="ARBA" id="ARBA00022527"/>
    </source>
</evidence>
<dbReference type="AlphaFoldDB" id="A0A2R6WL05"/>
<feature type="binding site" evidence="10">
    <location>
        <position position="904"/>
    </location>
    <ligand>
        <name>ATP</name>
        <dbReference type="ChEBI" id="CHEBI:30616"/>
    </ligand>
</feature>
<feature type="region of interest" description="Disordered" evidence="11">
    <location>
        <begin position="607"/>
        <end position="638"/>
    </location>
</feature>